<evidence type="ECO:0000256" key="1">
    <source>
        <dbReference type="SAM" id="Phobius"/>
    </source>
</evidence>
<keyword evidence="3" id="KW-0808">Transferase</keyword>
<keyword evidence="1" id="KW-0812">Transmembrane</keyword>
<dbReference type="HOGENOM" id="CLU_989582_0_0_0"/>
<dbReference type="InterPro" id="IPR050834">
    <property type="entry name" value="Glycosyltransf_2"/>
</dbReference>
<evidence type="ECO:0000313" key="3">
    <source>
        <dbReference type="EMBL" id="AHG87669.1"/>
    </source>
</evidence>
<dbReference type="KEGG" id="gba:J421_0132"/>
<evidence type="ECO:0000313" key="4">
    <source>
        <dbReference type="Proteomes" id="UP000019151"/>
    </source>
</evidence>
<gene>
    <name evidence="3" type="ORF">J421_0132</name>
</gene>
<feature type="domain" description="Glycosyltransferase 2-like" evidence="2">
    <location>
        <begin position="7"/>
        <end position="149"/>
    </location>
</feature>
<evidence type="ECO:0000259" key="2">
    <source>
        <dbReference type="Pfam" id="PF00535"/>
    </source>
</evidence>
<dbReference type="OrthoDB" id="5291101at2"/>
<dbReference type="Proteomes" id="UP000019151">
    <property type="component" value="Chromosome"/>
</dbReference>
<keyword evidence="1" id="KW-1133">Transmembrane helix</keyword>
<dbReference type="InterPro" id="IPR001173">
    <property type="entry name" value="Glyco_trans_2-like"/>
</dbReference>
<dbReference type="Pfam" id="PF00535">
    <property type="entry name" value="Glycos_transf_2"/>
    <property type="match status" value="1"/>
</dbReference>
<dbReference type="Gene3D" id="3.90.550.10">
    <property type="entry name" value="Spore Coat Polysaccharide Biosynthesis Protein SpsA, Chain A"/>
    <property type="match status" value="1"/>
</dbReference>
<name>W0R981_9BACT</name>
<keyword evidence="1" id="KW-0472">Membrane</keyword>
<protein>
    <submittedName>
        <fullName evidence="3">Glycosyl transferase family 2</fullName>
    </submittedName>
</protein>
<dbReference type="PANTHER" id="PTHR43685">
    <property type="entry name" value="GLYCOSYLTRANSFERASE"/>
    <property type="match status" value="1"/>
</dbReference>
<keyword evidence="4" id="KW-1185">Reference proteome</keyword>
<accession>W0R981</accession>
<dbReference type="STRING" id="861299.J421_0132"/>
<sequence>MTEPLVSVVIPTFRREVMVVEAVRSALAQTGVRVEVIVLDDSAEGSAASAIAAVGDPRVRYVHRAVPSGGNPALVRNEGLSLATGEYVHFLDDDDVLCEGALAATVAALVRKPSAGVAVGMVVPFGDDPVALEHERAYFAAAARRLKHARTRFTLTATMLFDVTPLVNSECTVRRSCAQAVGGYSPDVARCEDVDFYLRAIRHCGFVLVDRPVVRYRTGTPSLMHSQSDEKLLVESYDRIHRHYRRQYGVAEVTIMRLFVLASALGASCAVLFGMESCVPW</sequence>
<reference evidence="3 4" key="1">
    <citation type="journal article" date="2014" name="Genome Announc.">
        <title>Genome Sequence and Methylome of Soil Bacterium Gemmatirosa kalamazoonensis KBS708T, a Member of the Rarely Cultivated Gemmatimonadetes Phylum.</title>
        <authorList>
            <person name="Debruyn J.M."/>
            <person name="Radosevich M."/>
            <person name="Wommack K.E."/>
            <person name="Polson S.W."/>
            <person name="Hauser L.J."/>
            <person name="Fawaz M.N."/>
            <person name="Korlach J."/>
            <person name="Tsai Y.C."/>
        </authorList>
    </citation>
    <scope>NUCLEOTIDE SEQUENCE [LARGE SCALE GENOMIC DNA]</scope>
    <source>
        <strain evidence="3 4">KBS708</strain>
    </source>
</reference>
<proteinExistence type="predicted"/>
<dbReference type="EMBL" id="CP007128">
    <property type="protein sequence ID" value="AHG87669.1"/>
    <property type="molecule type" value="Genomic_DNA"/>
</dbReference>
<dbReference type="PANTHER" id="PTHR43685:SF2">
    <property type="entry name" value="GLYCOSYLTRANSFERASE 2-LIKE DOMAIN-CONTAINING PROTEIN"/>
    <property type="match status" value="1"/>
</dbReference>
<feature type="transmembrane region" description="Helical" evidence="1">
    <location>
        <begin position="255"/>
        <end position="275"/>
    </location>
</feature>
<dbReference type="AlphaFoldDB" id="W0R981"/>
<dbReference type="SUPFAM" id="SSF53448">
    <property type="entry name" value="Nucleotide-diphospho-sugar transferases"/>
    <property type="match status" value="1"/>
</dbReference>
<dbReference type="RefSeq" id="WP_025409226.1">
    <property type="nucleotide sequence ID" value="NZ_CP007128.1"/>
</dbReference>
<dbReference type="InParanoid" id="W0R981"/>
<dbReference type="CDD" id="cd00761">
    <property type="entry name" value="Glyco_tranf_GTA_type"/>
    <property type="match status" value="1"/>
</dbReference>
<dbReference type="GO" id="GO:0016740">
    <property type="term" value="F:transferase activity"/>
    <property type="evidence" value="ECO:0007669"/>
    <property type="project" value="UniProtKB-KW"/>
</dbReference>
<dbReference type="FunCoup" id="W0R981">
    <property type="interactions" value="261"/>
</dbReference>
<organism evidence="3 4">
    <name type="scientific">Gemmatirosa kalamazoonensis</name>
    <dbReference type="NCBI Taxonomy" id="861299"/>
    <lineage>
        <taxon>Bacteria</taxon>
        <taxon>Pseudomonadati</taxon>
        <taxon>Gemmatimonadota</taxon>
        <taxon>Gemmatimonadia</taxon>
        <taxon>Gemmatimonadales</taxon>
        <taxon>Gemmatimonadaceae</taxon>
        <taxon>Gemmatirosa</taxon>
    </lineage>
</organism>
<dbReference type="eggNOG" id="COG1216">
    <property type="taxonomic scope" value="Bacteria"/>
</dbReference>
<dbReference type="InterPro" id="IPR029044">
    <property type="entry name" value="Nucleotide-diphossugar_trans"/>
</dbReference>